<dbReference type="STRING" id="258515.SAMN05192585_10326"/>
<accession>A0A1G9V265</accession>
<reference evidence="1 2" key="1">
    <citation type="submission" date="2016-10" db="EMBL/GenBank/DDBJ databases">
        <authorList>
            <person name="de Groot N.N."/>
        </authorList>
    </citation>
    <scope>NUCLEOTIDE SEQUENCE [LARGE SCALE GENOMIC DNA]</scope>
    <source>
        <strain evidence="1 2">CGMCC 1.5012</strain>
    </source>
</reference>
<proteinExistence type="predicted"/>
<protein>
    <submittedName>
        <fullName evidence="1">Uncharacterized protein</fullName>
    </submittedName>
</protein>
<dbReference type="RefSeq" id="WP_162840276.1">
    <property type="nucleotide sequence ID" value="NZ_FNID01000003.1"/>
</dbReference>
<organism evidence="1 2">
    <name type="scientific">Acetanaerobacterium elongatum</name>
    <dbReference type="NCBI Taxonomy" id="258515"/>
    <lineage>
        <taxon>Bacteria</taxon>
        <taxon>Bacillati</taxon>
        <taxon>Bacillota</taxon>
        <taxon>Clostridia</taxon>
        <taxon>Eubacteriales</taxon>
        <taxon>Oscillospiraceae</taxon>
        <taxon>Acetanaerobacterium</taxon>
    </lineage>
</organism>
<name>A0A1G9V265_9FIRM</name>
<evidence type="ECO:0000313" key="1">
    <source>
        <dbReference type="EMBL" id="SDM66096.1"/>
    </source>
</evidence>
<dbReference type="EMBL" id="FNID01000003">
    <property type="protein sequence ID" value="SDM66096.1"/>
    <property type="molecule type" value="Genomic_DNA"/>
</dbReference>
<dbReference type="AlphaFoldDB" id="A0A1G9V265"/>
<evidence type="ECO:0000313" key="2">
    <source>
        <dbReference type="Proteomes" id="UP000199182"/>
    </source>
</evidence>
<gene>
    <name evidence="1" type="ORF">SAMN05192585_10326</name>
</gene>
<keyword evidence="2" id="KW-1185">Reference proteome</keyword>
<sequence>MSHITLNQLLAQDTELDHFFHSLPDYVQETIRERGNNIHSADALYRYAENLVQGDK</sequence>
<dbReference type="Proteomes" id="UP000199182">
    <property type="component" value="Unassembled WGS sequence"/>
</dbReference>